<sequence>MSEKNTKGLRRQAKKEAGKIVLDYMKNNSKEVIGASIDLLCRQNLKTRITTAWVILRGKTRG</sequence>
<accession>A0ABY5HQ76</accession>
<proteinExistence type="predicted"/>
<dbReference type="RefSeq" id="WP_255805615.1">
    <property type="nucleotide sequence ID" value="NZ_CP038802.1"/>
</dbReference>
<gene>
    <name evidence="1" type="ORF">E4N76_00405</name>
</gene>
<evidence type="ECO:0000313" key="2">
    <source>
        <dbReference type="Proteomes" id="UP001059401"/>
    </source>
</evidence>
<dbReference type="Proteomes" id="UP001059401">
    <property type="component" value="Chromosome"/>
</dbReference>
<dbReference type="EMBL" id="CP038802">
    <property type="protein sequence ID" value="UTY27612.1"/>
    <property type="molecule type" value="Genomic_DNA"/>
</dbReference>
<protein>
    <submittedName>
        <fullName evidence="1">Uncharacterized protein</fullName>
    </submittedName>
</protein>
<organism evidence="1 2">
    <name type="scientific">Treponema putidum</name>
    <dbReference type="NCBI Taxonomy" id="221027"/>
    <lineage>
        <taxon>Bacteria</taxon>
        <taxon>Pseudomonadati</taxon>
        <taxon>Spirochaetota</taxon>
        <taxon>Spirochaetia</taxon>
        <taxon>Spirochaetales</taxon>
        <taxon>Treponemataceae</taxon>
        <taxon>Treponema</taxon>
    </lineage>
</organism>
<keyword evidence="2" id="KW-1185">Reference proteome</keyword>
<reference evidence="1" key="1">
    <citation type="submission" date="2019-04" db="EMBL/GenBank/DDBJ databases">
        <title>Whole genome sequencing of oral phylogroup 2 treponemes.</title>
        <authorList>
            <person name="Chan Y."/>
            <person name="Zeng H.H."/>
            <person name="Yu X.L."/>
            <person name="Leung W.K."/>
            <person name="Watt R.M."/>
        </authorList>
    </citation>
    <scope>NUCLEOTIDE SEQUENCE</scope>
    <source>
        <strain evidence="1">OMZ 847</strain>
    </source>
</reference>
<name>A0ABY5HQ76_9SPIR</name>
<evidence type="ECO:0000313" key="1">
    <source>
        <dbReference type="EMBL" id="UTY27612.1"/>
    </source>
</evidence>